<sequence length="38" mass="4317">MSRKKTEEMIADCRAGRFLAHSITDLEHLVSMLAEVAR</sequence>
<name>A0A377LVJ5_ENTCL</name>
<dbReference type="Proteomes" id="UP000255106">
    <property type="component" value="Unassembled WGS sequence"/>
</dbReference>
<organism evidence="1 2">
    <name type="scientific">Enterobacter cloacae</name>
    <dbReference type="NCBI Taxonomy" id="550"/>
    <lineage>
        <taxon>Bacteria</taxon>
        <taxon>Pseudomonadati</taxon>
        <taxon>Pseudomonadota</taxon>
        <taxon>Gammaproteobacteria</taxon>
        <taxon>Enterobacterales</taxon>
        <taxon>Enterobacteriaceae</taxon>
        <taxon>Enterobacter</taxon>
        <taxon>Enterobacter cloacae complex</taxon>
    </lineage>
</organism>
<dbReference type="EMBL" id="UGJB01000004">
    <property type="protein sequence ID" value="STQ10038.1"/>
    <property type="molecule type" value="Genomic_DNA"/>
</dbReference>
<evidence type="ECO:0000313" key="2">
    <source>
        <dbReference type="Proteomes" id="UP000255106"/>
    </source>
</evidence>
<reference evidence="1 2" key="1">
    <citation type="submission" date="2018-06" db="EMBL/GenBank/DDBJ databases">
        <authorList>
            <consortium name="Pathogen Informatics"/>
            <person name="Doyle S."/>
        </authorList>
    </citation>
    <scope>NUCLEOTIDE SEQUENCE [LARGE SCALE GENOMIC DNA]</scope>
    <source>
        <strain evidence="1 2">NCTC10005</strain>
    </source>
</reference>
<gene>
    <name evidence="1" type="ORF">NCTC10005_02775</name>
</gene>
<dbReference type="AlphaFoldDB" id="A0A377LVJ5"/>
<proteinExistence type="predicted"/>
<protein>
    <submittedName>
        <fullName evidence="1">Uncharacterized protein</fullName>
    </submittedName>
</protein>
<accession>A0A377LVJ5</accession>
<evidence type="ECO:0000313" key="1">
    <source>
        <dbReference type="EMBL" id="STQ10038.1"/>
    </source>
</evidence>